<dbReference type="PANTHER" id="PTHR37314">
    <property type="entry name" value="SLR0142 PROTEIN"/>
    <property type="match status" value="1"/>
</dbReference>
<dbReference type="Pfam" id="PF06912">
    <property type="entry name" value="DUF1275"/>
    <property type="match status" value="1"/>
</dbReference>
<protein>
    <submittedName>
        <fullName evidence="2">Membrane protein</fullName>
    </submittedName>
</protein>
<proteinExistence type="predicted"/>
<dbReference type="PANTHER" id="PTHR37314:SF4">
    <property type="entry name" value="UPF0700 TRANSMEMBRANE PROTEIN YOAK"/>
    <property type="match status" value="1"/>
</dbReference>
<feature type="transmembrane region" description="Helical" evidence="1">
    <location>
        <begin position="208"/>
        <end position="229"/>
    </location>
</feature>
<keyword evidence="1" id="KW-0472">Membrane</keyword>
<dbReference type="STRING" id="1406840.Q763_13910"/>
<feature type="transmembrane region" description="Helical" evidence="1">
    <location>
        <begin position="118"/>
        <end position="135"/>
    </location>
</feature>
<gene>
    <name evidence="2" type="ORF">Q763_13910</name>
</gene>
<dbReference type="eggNOG" id="COG3619">
    <property type="taxonomic scope" value="Bacteria"/>
</dbReference>
<dbReference type="InterPro" id="IPR010699">
    <property type="entry name" value="DUF1275"/>
</dbReference>
<feature type="transmembrane region" description="Helical" evidence="1">
    <location>
        <begin position="20"/>
        <end position="39"/>
    </location>
</feature>
<sequence length="238" mass="26708">MFRHKGKRRSYGHNLRLASLLSFVAGIVNIVGLLSVNVLTTNVTGHFAFFSRTFVSEEFSSAAIYLLFLVSFLAGAFCSNLISETIVRKRENLSYVVPILLEIILLITAATLHFNQPDVLACILLFAMGLQNALVTRVSQSVVRTTHLTGIFTDLGIELSQLLFYKTANENFTLKRSIYLKLAIIVCFFTGGIAGGFAYYYLKLKVLFIASSALILALVYDYILLKFYVIKRKVLQRH</sequence>
<evidence type="ECO:0000313" key="3">
    <source>
        <dbReference type="Proteomes" id="UP000030129"/>
    </source>
</evidence>
<evidence type="ECO:0000256" key="1">
    <source>
        <dbReference type="SAM" id="Phobius"/>
    </source>
</evidence>
<feature type="transmembrane region" description="Helical" evidence="1">
    <location>
        <begin position="59"/>
        <end position="81"/>
    </location>
</feature>
<dbReference type="EMBL" id="JRLV01000018">
    <property type="protein sequence ID" value="KGO79329.1"/>
    <property type="molecule type" value="Genomic_DNA"/>
</dbReference>
<dbReference type="AlphaFoldDB" id="A0A0A2LHE2"/>
<feature type="transmembrane region" description="Helical" evidence="1">
    <location>
        <begin position="93"/>
        <end position="112"/>
    </location>
</feature>
<evidence type="ECO:0000313" key="2">
    <source>
        <dbReference type="EMBL" id="KGO79329.1"/>
    </source>
</evidence>
<keyword evidence="1" id="KW-1133">Transmembrane helix</keyword>
<organism evidence="2 3">
    <name type="scientific">Flavobacterium beibuense F44-8</name>
    <dbReference type="NCBI Taxonomy" id="1406840"/>
    <lineage>
        <taxon>Bacteria</taxon>
        <taxon>Pseudomonadati</taxon>
        <taxon>Bacteroidota</taxon>
        <taxon>Flavobacteriia</taxon>
        <taxon>Flavobacteriales</taxon>
        <taxon>Flavobacteriaceae</taxon>
        <taxon>Flavobacterium</taxon>
    </lineage>
</organism>
<keyword evidence="3" id="KW-1185">Reference proteome</keyword>
<keyword evidence="1" id="KW-0812">Transmembrane</keyword>
<name>A0A0A2LHE2_9FLAO</name>
<dbReference type="RefSeq" id="WP_035135262.1">
    <property type="nucleotide sequence ID" value="NZ_JRLV01000018.1"/>
</dbReference>
<accession>A0A0A2LHE2</accession>
<dbReference type="Proteomes" id="UP000030129">
    <property type="component" value="Unassembled WGS sequence"/>
</dbReference>
<comment type="caution">
    <text evidence="2">The sequence shown here is derived from an EMBL/GenBank/DDBJ whole genome shotgun (WGS) entry which is preliminary data.</text>
</comment>
<feature type="transmembrane region" description="Helical" evidence="1">
    <location>
        <begin position="178"/>
        <end position="202"/>
    </location>
</feature>
<reference evidence="2 3" key="1">
    <citation type="submission" date="2013-09" db="EMBL/GenBank/DDBJ databases">
        <authorList>
            <person name="Zeng Z."/>
            <person name="Chen C."/>
        </authorList>
    </citation>
    <scope>NUCLEOTIDE SEQUENCE [LARGE SCALE GENOMIC DNA]</scope>
    <source>
        <strain evidence="2 3">F44-8</strain>
    </source>
</reference>